<reference evidence="3" key="1">
    <citation type="journal article" date="2019" name="Int. J. Syst. Evol. Microbiol.">
        <title>The Global Catalogue of Microorganisms (GCM) 10K type strain sequencing project: providing services to taxonomists for standard genome sequencing and annotation.</title>
        <authorList>
            <consortium name="The Broad Institute Genomics Platform"/>
            <consortium name="The Broad Institute Genome Sequencing Center for Infectious Disease"/>
            <person name="Wu L."/>
            <person name="Ma J."/>
        </authorList>
    </citation>
    <scope>NUCLEOTIDE SEQUENCE [LARGE SCALE GENOMIC DNA]</scope>
    <source>
        <strain evidence="3">CCUG 73951</strain>
    </source>
</reference>
<name>A0ABW2K3Z7_9BACI</name>
<feature type="transmembrane region" description="Helical" evidence="1">
    <location>
        <begin position="51"/>
        <end position="75"/>
    </location>
</feature>
<feature type="transmembrane region" description="Helical" evidence="1">
    <location>
        <begin position="27"/>
        <end position="44"/>
    </location>
</feature>
<protein>
    <submittedName>
        <fullName evidence="2">DUF2626 domain-containing protein</fullName>
    </submittedName>
</protein>
<gene>
    <name evidence="2" type="ORF">ACFQMN_08250</name>
</gene>
<keyword evidence="1" id="KW-1133">Transmembrane helix</keyword>
<organism evidence="2 3">
    <name type="scientific">Halobacillus campisalis</name>
    <dbReference type="NCBI Taxonomy" id="435909"/>
    <lineage>
        <taxon>Bacteria</taxon>
        <taxon>Bacillati</taxon>
        <taxon>Bacillota</taxon>
        <taxon>Bacilli</taxon>
        <taxon>Bacillales</taxon>
        <taxon>Bacillaceae</taxon>
        <taxon>Halobacillus</taxon>
    </lineage>
</organism>
<keyword evidence="1" id="KW-0812">Transmembrane</keyword>
<keyword evidence="3" id="KW-1185">Reference proteome</keyword>
<evidence type="ECO:0000256" key="1">
    <source>
        <dbReference type="SAM" id="Phobius"/>
    </source>
</evidence>
<accession>A0ABW2K3Z7</accession>
<evidence type="ECO:0000313" key="2">
    <source>
        <dbReference type="EMBL" id="MFC7320872.1"/>
    </source>
</evidence>
<evidence type="ECO:0000313" key="3">
    <source>
        <dbReference type="Proteomes" id="UP001596494"/>
    </source>
</evidence>
<proteinExistence type="predicted"/>
<dbReference type="EMBL" id="JBHTBY010000006">
    <property type="protein sequence ID" value="MFC7320872.1"/>
    <property type="molecule type" value="Genomic_DNA"/>
</dbReference>
<dbReference type="InterPro" id="IPR020254">
    <property type="entry name" value="DUF2626"/>
</dbReference>
<feature type="transmembrane region" description="Helical" evidence="1">
    <location>
        <begin position="5"/>
        <end position="21"/>
    </location>
</feature>
<sequence>MDRMFRVLAFWTGIFAVMFYAGDMMEAAFLSLAQTAFFLAIGYLKLSERMYVYIFFSYLTVFMIGFTYYSSFILVPSFGSH</sequence>
<keyword evidence="1" id="KW-0472">Membrane</keyword>
<dbReference type="RefSeq" id="WP_253934294.1">
    <property type="nucleotide sequence ID" value="NZ_JAPVRC010000001.1"/>
</dbReference>
<dbReference type="Pfam" id="PF11117">
    <property type="entry name" value="DUF2626"/>
    <property type="match status" value="1"/>
</dbReference>
<comment type="caution">
    <text evidence="2">The sequence shown here is derived from an EMBL/GenBank/DDBJ whole genome shotgun (WGS) entry which is preliminary data.</text>
</comment>
<dbReference type="Proteomes" id="UP001596494">
    <property type="component" value="Unassembled WGS sequence"/>
</dbReference>